<organism evidence="10 11">
    <name type="scientific">Bemisia tabaci</name>
    <name type="common">Sweetpotato whitefly</name>
    <name type="synonym">Aleurodes tabaci</name>
    <dbReference type="NCBI Taxonomy" id="7038"/>
    <lineage>
        <taxon>Eukaryota</taxon>
        <taxon>Metazoa</taxon>
        <taxon>Ecdysozoa</taxon>
        <taxon>Arthropoda</taxon>
        <taxon>Hexapoda</taxon>
        <taxon>Insecta</taxon>
        <taxon>Pterygota</taxon>
        <taxon>Neoptera</taxon>
        <taxon>Paraneoptera</taxon>
        <taxon>Hemiptera</taxon>
        <taxon>Sternorrhyncha</taxon>
        <taxon>Aleyrodoidea</taxon>
        <taxon>Aleyrodidae</taxon>
        <taxon>Aleyrodinae</taxon>
        <taxon>Bemisia</taxon>
    </lineage>
</organism>
<dbReference type="GO" id="GO:0016705">
    <property type="term" value="F:oxidoreductase activity, acting on paired donors, with incorporation or reduction of molecular oxygen"/>
    <property type="evidence" value="ECO:0007669"/>
    <property type="project" value="InterPro"/>
</dbReference>
<dbReference type="GO" id="GO:0004497">
    <property type="term" value="F:monooxygenase activity"/>
    <property type="evidence" value="ECO:0007669"/>
    <property type="project" value="UniProtKB-KW"/>
</dbReference>
<evidence type="ECO:0000256" key="1">
    <source>
        <dbReference type="ARBA" id="ARBA00001971"/>
    </source>
</evidence>
<protein>
    <recommendedName>
        <fullName evidence="12">Cytochrome P450</fullName>
    </recommendedName>
</protein>
<keyword evidence="11" id="KW-1185">Reference proteome</keyword>
<feature type="binding site" description="axial binding residue" evidence="8">
    <location>
        <position position="418"/>
    </location>
    <ligand>
        <name>heme</name>
        <dbReference type="ChEBI" id="CHEBI:30413"/>
    </ligand>
    <ligandPart>
        <name>Fe</name>
        <dbReference type="ChEBI" id="CHEBI:18248"/>
    </ligandPart>
</feature>
<evidence type="ECO:0000256" key="5">
    <source>
        <dbReference type="ARBA" id="ARBA00023002"/>
    </source>
</evidence>
<evidence type="ECO:0000256" key="3">
    <source>
        <dbReference type="ARBA" id="ARBA00022617"/>
    </source>
</evidence>
<dbReference type="KEGG" id="btab:109042332"/>
<comment type="similarity">
    <text evidence="2 9">Belongs to the cytochrome P450 family.</text>
</comment>
<dbReference type="Proteomes" id="UP001152759">
    <property type="component" value="Chromosome 10"/>
</dbReference>
<dbReference type="PROSITE" id="PS00086">
    <property type="entry name" value="CYTOCHROME_P450"/>
    <property type="match status" value="1"/>
</dbReference>
<keyword evidence="7 9" id="KW-0503">Monooxygenase</keyword>
<reference evidence="10" key="1">
    <citation type="submission" date="2021-12" db="EMBL/GenBank/DDBJ databases">
        <authorList>
            <person name="King R."/>
        </authorList>
    </citation>
    <scope>NUCLEOTIDE SEQUENCE</scope>
</reference>
<evidence type="ECO:0000313" key="10">
    <source>
        <dbReference type="EMBL" id="CAH0383307.1"/>
    </source>
</evidence>
<evidence type="ECO:0000256" key="7">
    <source>
        <dbReference type="ARBA" id="ARBA00023033"/>
    </source>
</evidence>
<dbReference type="PANTHER" id="PTHR24279">
    <property type="entry name" value="CYTOCHROME P450"/>
    <property type="match status" value="1"/>
</dbReference>
<dbReference type="Gene3D" id="1.10.630.10">
    <property type="entry name" value="Cytochrome P450"/>
    <property type="match status" value="1"/>
</dbReference>
<evidence type="ECO:0000256" key="6">
    <source>
        <dbReference type="ARBA" id="ARBA00023004"/>
    </source>
</evidence>
<dbReference type="GO" id="GO:0005506">
    <property type="term" value="F:iron ion binding"/>
    <property type="evidence" value="ECO:0007669"/>
    <property type="project" value="InterPro"/>
</dbReference>
<dbReference type="PRINTS" id="PR00463">
    <property type="entry name" value="EP450I"/>
</dbReference>
<evidence type="ECO:0000256" key="4">
    <source>
        <dbReference type="ARBA" id="ARBA00022723"/>
    </source>
</evidence>
<dbReference type="InterPro" id="IPR001128">
    <property type="entry name" value="Cyt_P450"/>
</dbReference>
<evidence type="ECO:0000256" key="2">
    <source>
        <dbReference type="ARBA" id="ARBA00010617"/>
    </source>
</evidence>
<dbReference type="PANTHER" id="PTHR24279:SF120">
    <property type="entry name" value="CYTOCHROME P450"/>
    <property type="match status" value="1"/>
</dbReference>
<dbReference type="EMBL" id="OU963871">
    <property type="protein sequence ID" value="CAH0383307.1"/>
    <property type="molecule type" value="Genomic_DNA"/>
</dbReference>
<keyword evidence="6 8" id="KW-0408">Iron</keyword>
<dbReference type="InterPro" id="IPR050479">
    <property type="entry name" value="CYP11_CYP27_families"/>
</dbReference>
<proteinExistence type="inferred from homology"/>
<name>A0A9P0A3D4_BEMTA</name>
<keyword evidence="5 9" id="KW-0560">Oxidoreductase</keyword>
<accession>A0A9P0A3D4</accession>
<dbReference type="InterPro" id="IPR036396">
    <property type="entry name" value="Cyt_P450_sf"/>
</dbReference>
<evidence type="ECO:0000256" key="8">
    <source>
        <dbReference type="PIRSR" id="PIRSR602401-1"/>
    </source>
</evidence>
<dbReference type="CDD" id="cd11054">
    <property type="entry name" value="CYP24A1-like"/>
    <property type="match status" value="1"/>
</dbReference>
<dbReference type="InterPro" id="IPR002401">
    <property type="entry name" value="Cyt_P450_E_grp-I"/>
</dbReference>
<dbReference type="AlphaFoldDB" id="A0A9P0A3D4"/>
<evidence type="ECO:0000256" key="9">
    <source>
        <dbReference type="RuleBase" id="RU000461"/>
    </source>
</evidence>
<keyword evidence="4 8" id="KW-0479">Metal-binding</keyword>
<dbReference type="PRINTS" id="PR00385">
    <property type="entry name" value="P450"/>
</dbReference>
<evidence type="ECO:0000313" key="11">
    <source>
        <dbReference type="Proteomes" id="UP001152759"/>
    </source>
</evidence>
<comment type="cofactor">
    <cofactor evidence="1 8">
        <name>heme</name>
        <dbReference type="ChEBI" id="CHEBI:30413"/>
    </cofactor>
</comment>
<gene>
    <name evidence="10" type="ORF">BEMITA_LOCUS2767</name>
</gene>
<keyword evidence="3 8" id="KW-0349">Heme</keyword>
<sequence length="472" mass="53415">MSLCLSNILLRYFSKATKPLTDIPSPPSWPLVGHAHLFTNRGPYSFERLPEAVADLTEKYGPIFRLKLGPQDMIVTTDAENTCTMFRNEGMYPQRPAFPALYHLRKKEFGSVGLTPSNGKEWHHFRPAVNPLLKPATLKPYLSLLEEVASDFVDYIERNVLTCRTLFDISSHLSKFSVEAVSVVCPGIKYSVLSPSPTAEAMKIVDANQAFLDGLYQTLMGAPLWKVWKTKPYLQIEHAHQIFYDSLKDELDVVRTKHASGSLKDSPIMEHLFSCPNLTVKDQFIVAMELFTGAIDATVTTMTMLLHYLANNKKCQEVAYENAKADNFRFFTACIKETLRLSPTSVANGRILPADAVIGGYLIPAGKFVTSFHPVMGLSEKYFRDPHKFRPERWLKEDETEKSHPFASLPFGFGSRMCPGKRFAELEMTILLKAILKKYELKDDGNPAPIEMVVRMNRIPNRKVNVRFVPRS</sequence>
<dbReference type="SUPFAM" id="SSF48264">
    <property type="entry name" value="Cytochrome P450"/>
    <property type="match status" value="1"/>
</dbReference>
<evidence type="ECO:0008006" key="12">
    <source>
        <dbReference type="Google" id="ProtNLM"/>
    </source>
</evidence>
<dbReference type="GO" id="GO:0020037">
    <property type="term" value="F:heme binding"/>
    <property type="evidence" value="ECO:0007669"/>
    <property type="project" value="InterPro"/>
</dbReference>
<dbReference type="InterPro" id="IPR017972">
    <property type="entry name" value="Cyt_P450_CS"/>
</dbReference>
<dbReference type="Pfam" id="PF00067">
    <property type="entry name" value="p450"/>
    <property type="match status" value="1"/>
</dbReference>